<feature type="region of interest" description="Disordered" evidence="1">
    <location>
        <begin position="516"/>
        <end position="544"/>
    </location>
</feature>
<reference evidence="2 3" key="1">
    <citation type="journal article" date="2013" name="Mar. Genomics">
        <title>Expression of sulfatases in Rhodopirellula baltica and the diversity of sulfatases in the genus Rhodopirellula.</title>
        <authorList>
            <person name="Wegner C.E."/>
            <person name="Richter-Heitmann T."/>
            <person name="Klindworth A."/>
            <person name="Klockow C."/>
            <person name="Richter M."/>
            <person name="Achstetter T."/>
            <person name="Glockner F.O."/>
            <person name="Harder J."/>
        </authorList>
    </citation>
    <scope>NUCLEOTIDE SEQUENCE [LARGE SCALE GENOMIC DNA]</scope>
    <source>
        <strain evidence="2 3">SH398</strain>
    </source>
</reference>
<proteinExistence type="predicted"/>
<gene>
    <name evidence="2" type="ORF">RESH_05812</name>
</gene>
<dbReference type="PATRIC" id="fig|1263868.3.peg.6296"/>
<evidence type="ECO:0000313" key="3">
    <source>
        <dbReference type="Proteomes" id="UP000011996"/>
    </source>
</evidence>
<sequence>MSETRAYNNDNTLASISFSGASIGNLSYDWDANKNKTSEGITGTMSGYGFDVGTSGYDVEDRLVSWERDDSNLDQSWNLSLVGDWNSTTENASVQSRTHGDTHELLTVAGQAVTHDAKGNQTVIPAILRPGSDPLAMKWDFENKLISADTDNDSVADVSYQWDALGRRVGRDDGTTVTVFVQSGQQTIADYTSGTAASSPTYDYVYASYIDEPVMRSGSGGNRYYHRNQQYSVIALTNGSGAIQERYAYDAYGGLTILSASLAPLTTSAENNRYTYTGREFDQALGMYHYRARMYDSATGRFCSRDPIGFEGGGANIYEYTLGNPVLRLDPTGYYWGWSDFFAHYYHGRGRTVTLRETGLAETWENYHSDAINGLLNEALGKAWGIAANCPSEGTFSDSGSSTKPQNFDSTLKPSLTPIGNTRINVAMKYEKIWTCKKCCDGSLKVVSESVTARIDLPFLDAFTNPFSFESDSPKQAKKQGECIYQCWIDHMKEHDFKGGYPAYERCKAGCKTKFPTKGDDGDPYAITHNTSRADTDFKSSPCD</sequence>
<dbReference type="Proteomes" id="UP000011996">
    <property type="component" value="Unassembled WGS sequence"/>
</dbReference>
<dbReference type="InterPro" id="IPR022385">
    <property type="entry name" value="Rhs_assc_core"/>
</dbReference>
<evidence type="ECO:0000256" key="1">
    <source>
        <dbReference type="SAM" id="MobiDB-lite"/>
    </source>
</evidence>
<dbReference type="PANTHER" id="PTHR32305">
    <property type="match status" value="1"/>
</dbReference>
<dbReference type="PANTHER" id="PTHR32305:SF15">
    <property type="entry name" value="PROTEIN RHSA-RELATED"/>
    <property type="match status" value="1"/>
</dbReference>
<dbReference type="STRING" id="1263868.RESH_05812"/>
<protein>
    <submittedName>
        <fullName evidence="2">Rhs family protein</fullName>
    </submittedName>
</protein>
<evidence type="ECO:0000313" key="2">
    <source>
        <dbReference type="EMBL" id="EMI23619.1"/>
    </source>
</evidence>
<name>M5SBV2_9BACT</name>
<dbReference type="EMBL" id="ANOF01000187">
    <property type="protein sequence ID" value="EMI23619.1"/>
    <property type="molecule type" value="Genomic_DNA"/>
</dbReference>
<dbReference type="Gene3D" id="2.180.10.10">
    <property type="entry name" value="RHS repeat-associated core"/>
    <property type="match status" value="1"/>
</dbReference>
<organism evidence="2 3">
    <name type="scientific">Rhodopirellula europaea SH398</name>
    <dbReference type="NCBI Taxonomy" id="1263868"/>
    <lineage>
        <taxon>Bacteria</taxon>
        <taxon>Pseudomonadati</taxon>
        <taxon>Planctomycetota</taxon>
        <taxon>Planctomycetia</taxon>
        <taxon>Pirellulales</taxon>
        <taxon>Pirellulaceae</taxon>
        <taxon>Rhodopirellula</taxon>
    </lineage>
</organism>
<dbReference type="InterPro" id="IPR050708">
    <property type="entry name" value="T6SS_VgrG/RHS"/>
</dbReference>
<comment type="caution">
    <text evidence="2">The sequence shown here is derived from an EMBL/GenBank/DDBJ whole genome shotgun (WGS) entry which is preliminary data.</text>
</comment>
<accession>M5SBV2</accession>
<dbReference type="NCBIfam" id="TIGR03696">
    <property type="entry name" value="Rhs_assc_core"/>
    <property type="match status" value="1"/>
</dbReference>
<dbReference type="AlphaFoldDB" id="M5SBV2"/>